<dbReference type="OrthoDB" id="1413014at2759"/>
<dbReference type="GO" id="GO:0016887">
    <property type="term" value="F:ATP hydrolysis activity"/>
    <property type="evidence" value="ECO:0007669"/>
    <property type="project" value="InterPro"/>
</dbReference>
<dbReference type="InterPro" id="IPR027417">
    <property type="entry name" value="P-loop_NTPase"/>
</dbReference>
<evidence type="ECO:0000256" key="6">
    <source>
        <dbReference type="ARBA" id="ARBA00022723"/>
    </source>
</evidence>
<dbReference type="Pfam" id="PF01434">
    <property type="entry name" value="Peptidase_M41"/>
    <property type="match status" value="1"/>
</dbReference>
<evidence type="ECO:0000256" key="7">
    <source>
        <dbReference type="ARBA" id="ARBA00022741"/>
    </source>
</evidence>
<dbReference type="GO" id="GO:0004222">
    <property type="term" value="F:metalloendopeptidase activity"/>
    <property type="evidence" value="ECO:0007669"/>
    <property type="project" value="InterPro"/>
</dbReference>
<feature type="domain" description="AAA+ ATPase" evidence="14">
    <location>
        <begin position="239"/>
        <end position="375"/>
    </location>
</feature>
<keyword evidence="8" id="KW-0378">Hydrolase</keyword>
<evidence type="ECO:0000256" key="3">
    <source>
        <dbReference type="ARBA" id="ARBA00010044"/>
    </source>
</evidence>
<dbReference type="GO" id="GO:0005739">
    <property type="term" value="C:mitochondrion"/>
    <property type="evidence" value="ECO:0007669"/>
    <property type="project" value="UniProtKB-SubCell"/>
</dbReference>
<evidence type="ECO:0000256" key="8">
    <source>
        <dbReference type="ARBA" id="ARBA00022801"/>
    </source>
</evidence>
<keyword evidence="12" id="KW-0496">Mitochondrion</keyword>
<dbReference type="SUPFAM" id="SSF140990">
    <property type="entry name" value="FtsH protease domain-like"/>
    <property type="match status" value="1"/>
</dbReference>
<feature type="region of interest" description="Disordered" evidence="13">
    <location>
        <begin position="632"/>
        <end position="651"/>
    </location>
</feature>
<keyword evidence="7" id="KW-0547">Nucleotide-binding</keyword>
<evidence type="ECO:0000313" key="16">
    <source>
        <dbReference type="Proteomes" id="UP000324585"/>
    </source>
</evidence>
<organism evidence="15 16">
    <name type="scientific">Porphyridium purpureum</name>
    <name type="common">Red alga</name>
    <name type="synonym">Porphyridium cruentum</name>
    <dbReference type="NCBI Taxonomy" id="35688"/>
    <lineage>
        <taxon>Eukaryota</taxon>
        <taxon>Rhodophyta</taxon>
        <taxon>Bangiophyceae</taxon>
        <taxon>Porphyridiales</taxon>
        <taxon>Porphyridiaceae</taxon>
        <taxon>Porphyridium</taxon>
    </lineage>
</organism>
<reference evidence="16" key="1">
    <citation type="journal article" date="2019" name="Nat. Commun.">
        <title>Expansion of phycobilisome linker gene families in mesophilic red algae.</title>
        <authorList>
            <person name="Lee J."/>
            <person name="Kim D."/>
            <person name="Bhattacharya D."/>
            <person name="Yoon H.S."/>
        </authorList>
    </citation>
    <scope>NUCLEOTIDE SEQUENCE [LARGE SCALE GENOMIC DNA]</scope>
    <source>
        <strain evidence="16">CCMP 1328</strain>
    </source>
</reference>
<dbReference type="InterPro" id="IPR000642">
    <property type="entry name" value="Peptidase_M41"/>
</dbReference>
<dbReference type="Pfam" id="PF17862">
    <property type="entry name" value="AAA_lid_3"/>
    <property type="match status" value="1"/>
</dbReference>
<gene>
    <name evidence="15" type="ORF">FVE85_2449</name>
</gene>
<protein>
    <submittedName>
        <fullName evidence="15">ATP-dependent zinc metalloprotease FTSH 5, mitochondrial</fullName>
    </submittedName>
</protein>
<evidence type="ECO:0000256" key="5">
    <source>
        <dbReference type="ARBA" id="ARBA00022670"/>
    </source>
</evidence>
<name>A0A5J4YL68_PORPP</name>
<dbReference type="InterPro" id="IPR003960">
    <property type="entry name" value="ATPase_AAA_CS"/>
</dbReference>
<dbReference type="NCBIfam" id="TIGR01241">
    <property type="entry name" value="FtsH_fam"/>
    <property type="match status" value="1"/>
</dbReference>
<dbReference type="Pfam" id="PF00004">
    <property type="entry name" value="AAA"/>
    <property type="match status" value="1"/>
</dbReference>
<keyword evidence="5 15" id="KW-0645">Protease</keyword>
<accession>A0A5J4YL68</accession>
<dbReference type="PANTHER" id="PTHR23076">
    <property type="entry name" value="METALLOPROTEASE M41 FTSH"/>
    <property type="match status" value="1"/>
</dbReference>
<comment type="similarity">
    <text evidence="3">In the C-terminal section; belongs to the peptidase M41 family.</text>
</comment>
<comment type="subcellular location">
    <subcellularLocation>
        <location evidence="2">Mitochondrion</location>
    </subcellularLocation>
</comment>
<evidence type="ECO:0000256" key="13">
    <source>
        <dbReference type="SAM" id="MobiDB-lite"/>
    </source>
</evidence>
<evidence type="ECO:0000313" key="15">
    <source>
        <dbReference type="EMBL" id="KAA8491434.1"/>
    </source>
</evidence>
<dbReference type="GO" id="GO:0006508">
    <property type="term" value="P:proteolysis"/>
    <property type="evidence" value="ECO:0007669"/>
    <property type="project" value="UniProtKB-KW"/>
</dbReference>
<keyword evidence="16" id="KW-1185">Reference proteome</keyword>
<dbReference type="SUPFAM" id="SSF52540">
    <property type="entry name" value="P-loop containing nucleoside triphosphate hydrolases"/>
    <property type="match status" value="1"/>
</dbReference>
<dbReference type="FunFam" id="1.20.58.760:FF:000002">
    <property type="entry name" value="ATP-dependent zinc metalloprotease FtsH"/>
    <property type="match status" value="1"/>
</dbReference>
<dbReference type="GO" id="GO:0046872">
    <property type="term" value="F:metal ion binding"/>
    <property type="evidence" value="ECO:0007669"/>
    <property type="project" value="UniProtKB-KW"/>
</dbReference>
<dbReference type="SMART" id="SM00382">
    <property type="entry name" value="AAA"/>
    <property type="match status" value="1"/>
</dbReference>
<dbReference type="GO" id="GO:0009507">
    <property type="term" value="C:chloroplast"/>
    <property type="evidence" value="ECO:0007669"/>
    <property type="project" value="TreeGrafter"/>
</dbReference>
<dbReference type="Gene3D" id="1.10.8.60">
    <property type="match status" value="1"/>
</dbReference>
<dbReference type="GO" id="GO:0004176">
    <property type="term" value="F:ATP-dependent peptidase activity"/>
    <property type="evidence" value="ECO:0007669"/>
    <property type="project" value="InterPro"/>
</dbReference>
<dbReference type="FunFam" id="1.10.8.60:FF:000001">
    <property type="entry name" value="ATP-dependent zinc metalloprotease FtsH"/>
    <property type="match status" value="1"/>
</dbReference>
<dbReference type="PROSITE" id="PS00674">
    <property type="entry name" value="AAA"/>
    <property type="match status" value="1"/>
</dbReference>
<keyword evidence="11 15" id="KW-0482">Metalloprotease</keyword>
<feature type="compositionally biased region" description="Low complexity" evidence="13">
    <location>
        <begin position="674"/>
        <end position="701"/>
    </location>
</feature>
<comment type="similarity">
    <text evidence="4">In the N-terminal section; belongs to the AAA ATPase family.</text>
</comment>
<comment type="caution">
    <text evidence="15">The sequence shown here is derived from an EMBL/GenBank/DDBJ whole genome shotgun (WGS) entry which is preliminary data.</text>
</comment>
<dbReference type="InterPro" id="IPR037219">
    <property type="entry name" value="Peptidase_M41-like"/>
</dbReference>
<evidence type="ECO:0000256" key="10">
    <source>
        <dbReference type="ARBA" id="ARBA00022840"/>
    </source>
</evidence>
<feature type="region of interest" description="Disordered" evidence="13">
    <location>
        <begin position="674"/>
        <end position="762"/>
    </location>
</feature>
<keyword evidence="6" id="KW-0479">Metal-binding</keyword>
<dbReference type="InterPro" id="IPR005936">
    <property type="entry name" value="FtsH"/>
</dbReference>
<evidence type="ECO:0000259" key="14">
    <source>
        <dbReference type="SMART" id="SM00382"/>
    </source>
</evidence>
<evidence type="ECO:0000256" key="4">
    <source>
        <dbReference type="ARBA" id="ARBA00010550"/>
    </source>
</evidence>
<dbReference type="CDD" id="cd19501">
    <property type="entry name" value="RecA-like_FtsH"/>
    <property type="match status" value="1"/>
</dbReference>
<evidence type="ECO:0000256" key="1">
    <source>
        <dbReference type="ARBA" id="ARBA00001947"/>
    </source>
</evidence>
<dbReference type="PANTHER" id="PTHR23076:SF37">
    <property type="entry name" value="ATP-DEPENDENT ZINC METALLOPROTEASE FTSH 4, MITOCHONDRIAL"/>
    <property type="match status" value="1"/>
</dbReference>
<dbReference type="InterPro" id="IPR003959">
    <property type="entry name" value="ATPase_AAA_core"/>
</dbReference>
<sequence>MPALLHELNSNNMPHEVIRRVEAGGEWVYQAAPYTADAVGKEYIKALVAAGRFDRYKMSDIVARLGISPNAAALEHHAAAAAAAAEDSAAAYGARRYPSAPSGFTAPPEPYTYGVLGGSSMTSGSASGAADMALSPAMGTTREPVHVSIAEPSVKAQLWKTMRALATTFIVLSGIGAIMEERGMARGFGINTDVQPEPEPTTPTKFDDVKGCDEAKAELEEVVHYLKSPQTFTRLGGKLPKGLLLVGPPGTGKTMLARAISGEANVPFFYASGSEFEEMFVGVGARRVRELFAAAKKHAPCIIFIDEIDAIGATRNPKDQQYMKMTLNQLLVELDGFTPTEGIIVIGATNFPESLDKALVRPGRFDRNVVVPLPDVAGRKQILLVHTQGIPLAPEVELDIIARGTPGFSGAELANLVNMAALKAALDGMDSVGMKQLEHAKDKILMGAERKSAVISEESRVLTAYHEGGHALVAIKTQGALPVHKATIIPRGQALGMVSQLPDDDMTSYSRKQMLAKLDVCMAGRVAEELIFGDENVTSGASSDFDQATKLAEAMVMRFGMSEKIGHVVHDKAEESSETRAVIENEVKALLESAYARAKNVLVTYEADLHKLARELLDKETLTGDEVRALFANDKGGSSSPADKSASAGKKKIDNMVDVARARAAAVLPKSPVATPAAVPTPAAAGAAPAGAPQEQQPAAAMLSGTSLSRTGPPVNVNEQAGSQQSADSAAANTASAALGASGVCSPQASPSSKRAAAPLAR</sequence>
<keyword evidence="9" id="KW-0862">Zinc</keyword>
<keyword evidence="10" id="KW-0067">ATP-binding</keyword>
<dbReference type="GO" id="GO:0016020">
    <property type="term" value="C:membrane"/>
    <property type="evidence" value="ECO:0007669"/>
    <property type="project" value="InterPro"/>
</dbReference>
<feature type="compositionally biased region" description="Low complexity" evidence="13">
    <location>
        <begin position="720"/>
        <end position="743"/>
    </location>
</feature>
<evidence type="ECO:0000256" key="9">
    <source>
        <dbReference type="ARBA" id="ARBA00022833"/>
    </source>
</evidence>
<dbReference type="Gene3D" id="1.20.58.760">
    <property type="entry name" value="Peptidase M41"/>
    <property type="match status" value="1"/>
</dbReference>
<dbReference type="GO" id="GO:0005524">
    <property type="term" value="F:ATP binding"/>
    <property type="evidence" value="ECO:0007669"/>
    <property type="project" value="UniProtKB-KW"/>
</dbReference>
<dbReference type="EMBL" id="VRMN01000013">
    <property type="protein sequence ID" value="KAA8491434.1"/>
    <property type="molecule type" value="Genomic_DNA"/>
</dbReference>
<evidence type="ECO:0000256" key="11">
    <source>
        <dbReference type="ARBA" id="ARBA00023049"/>
    </source>
</evidence>
<dbReference type="HAMAP" id="MF_01458">
    <property type="entry name" value="FtsH"/>
    <property type="match status" value="1"/>
</dbReference>
<dbReference type="InterPro" id="IPR003593">
    <property type="entry name" value="AAA+_ATPase"/>
</dbReference>
<evidence type="ECO:0000256" key="12">
    <source>
        <dbReference type="ARBA" id="ARBA00023128"/>
    </source>
</evidence>
<dbReference type="FunFam" id="3.40.50.300:FF:000175">
    <property type="entry name" value="ATP-dependent zinc metalloprotease FTSH 4"/>
    <property type="match status" value="1"/>
</dbReference>
<comment type="cofactor">
    <cofactor evidence="1">
        <name>Zn(2+)</name>
        <dbReference type="ChEBI" id="CHEBI:29105"/>
    </cofactor>
</comment>
<evidence type="ECO:0000256" key="2">
    <source>
        <dbReference type="ARBA" id="ARBA00004173"/>
    </source>
</evidence>
<dbReference type="InterPro" id="IPR041569">
    <property type="entry name" value="AAA_lid_3"/>
</dbReference>
<proteinExistence type="inferred from homology"/>
<dbReference type="OMA" id="MYDEYLL"/>
<dbReference type="Gene3D" id="3.40.50.300">
    <property type="entry name" value="P-loop containing nucleotide triphosphate hydrolases"/>
    <property type="match status" value="1"/>
</dbReference>
<dbReference type="GO" id="GO:0045037">
    <property type="term" value="P:protein import into chloroplast stroma"/>
    <property type="evidence" value="ECO:0007669"/>
    <property type="project" value="TreeGrafter"/>
</dbReference>
<dbReference type="AlphaFoldDB" id="A0A5J4YL68"/>
<dbReference type="Proteomes" id="UP000324585">
    <property type="component" value="Unassembled WGS sequence"/>
</dbReference>